<dbReference type="InterPro" id="IPR050828">
    <property type="entry name" value="C-type_lectin/matrix_domain"/>
</dbReference>
<dbReference type="PROSITE" id="PS50041">
    <property type="entry name" value="C_TYPE_LECTIN_2"/>
    <property type="match status" value="1"/>
</dbReference>
<keyword evidence="5" id="KW-1185">Reference proteome</keyword>
<dbReference type="EMBL" id="JAAGNN010000027">
    <property type="protein sequence ID" value="KAF4071629.1"/>
    <property type="molecule type" value="Genomic_DNA"/>
</dbReference>
<evidence type="ECO:0000259" key="3">
    <source>
        <dbReference type="PROSITE" id="PS50041"/>
    </source>
</evidence>
<protein>
    <recommendedName>
        <fullName evidence="3">C-type lectin domain-containing protein</fullName>
    </recommendedName>
</protein>
<dbReference type="PANTHER" id="PTHR45710:SF8">
    <property type="entry name" value="RERATING FAMILY MEMBER 4"/>
    <property type="match status" value="1"/>
</dbReference>
<evidence type="ECO:0000313" key="4">
    <source>
        <dbReference type="EMBL" id="KAF4071629.1"/>
    </source>
</evidence>
<organism evidence="4 5">
    <name type="scientific">Ameiurus melas</name>
    <name type="common">Black bullhead</name>
    <name type="synonym">Silurus melas</name>
    <dbReference type="NCBI Taxonomy" id="219545"/>
    <lineage>
        <taxon>Eukaryota</taxon>
        <taxon>Metazoa</taxon>
        <taxon>Chordata</taxon>
        <taxon>Craniata</taxon>
        <taxon>Vertebrata</taxon>
        <taxon>Euteleostomi</taxon>
        <taxon>Actinopterygii</taxon>
        <taxon>Neopterygii</taxon>
        <taxon>Teleostei</taxon>
        <taxon>Ostariophysi</taxon>
        <taxon>Siluriformes</taxon>
        <taxon>Ictaluridae</taxon>
        <taxon>Ameiurus</taxon>
    </lineage>
</organism>
<name>A0A7J5ZPB6_AMEME</name>
<dbReference type="InterPro" id="IPR001304">
    <property type="entry name" value="C-type_lectin-like"/>
</dbReference>
<proteinExistence type="predicted"/>
<comment type="subcellular location">
    <subcellularLocation>
        <location evidence="1">Cell membrane</location>
        <topology evidence="1">Single-pass type II membrane protein</topology>
    </subcellularLocation>
</comment>
<evidence type="ECO:0000256" key="2">
    <source>
        <dbReference type="SAM" id="MobiDB-lite"/>
    </source>
</evidence>
<evidence type="ECO:0000256" key="1">
    <source>
        <dbReference type="ARBA" id="ARBA00004401"/>
    </source>
</evidence>
<feature type="region of interest" description="Disordered" evidence="2">
    <location>
        <begin position="1"/>
        <end position="23"/>
    </location>
</feature>
<comment type="caution">
    <text evidence="4">The sequence shown here is derived from an EMBL/GenBank/DDBJ whole genome shotgun (WGS) entry which is preliminary data.</text>
</comment>
<reference evidence="4 5" key="1">
    <citation type="submission" date="2020-02" db="EMBL/GenBank/DDBJ databases">
        <title>A chromosome-scale genome assembly of the black bullhead catfish (Ameiurus melas).</title>
        <authorList>
            <person name="Wen M."/>
            <person name="Zham M."/>
            <person name="Cabau C."/>
            <person name="Klopp C."/>
            <person name="Donnadieu C."/>
            <person name="Roques C."/>
            <person name="Bouchez O."/>
            <person name="Lampietro C."/>
            <person name="Jouanno E."/>
            <person name="Herpin A."/>
            <person name="Louis A."/>
            <person name="Berthelot C."/>
            <person name="Parey E."/>
            <person name="Roest-Crollius H."/>
            <person name="Braasch I."/>
            <person name="Postlethwait J."/>
            <person name="Robinson-Rechavi M."/>
            <person name="Echchiki A."/>
            <person name="Begum T."/>
            <person name="Montfort J."/>
            <person name="Schartl M."/>
            <person name="Bobe J."/>
            <person name="Guiguen Y."/>
        </authorList>
    </citation>
    <scope>NUCLEOTIDE SEQUENCE [LARGE SCALE GENOMIC DNA]</scope>
    <source>
        <strain evidence="4">M_S1</strain>
        <tissue evidence="4">Blood</tissue>
    </source>
</reference>
<dbReference type="Pfam" id="PF00059">
    <property type="entry name" value="Lectin_C"/>
    <property type="match status" value="1"/>
</dbReference>
<dbReference type="PANTHER" id="PTHR45710">
    <property type="entry name" value="C-TYPE LECTIN DOMAIN-CONTAINING PROTEIN 180"/>
    <property type="match status" value="1"/>
</dbReference>
<evidence type="ECO:0000313" key="5">
    <source>
        <dbReference type="Proteomes" id="UP000593565"/>
    </source>
</evidence>
<feature type="domain" description="C-type lectin" evidence="3">
    <location>
        <begin position="59"/>
        <end position="130"/>
    </location>
</feature>
<dbReference type="GO" id="GO:0005886">
    <property type="term" value="C:plasma membrane"/>
    <property type="evidence" value="ECO:0007669"/>
    <property type="project" value="UniProtKB-SubCell"/>
</dbReference>
<dbReference type="Gene3D" id="3.10.100.10">
    <property type="entry name" value="Mannose-Binding Protein A, subunit A"/>
    <property type="match status" value="1"/>
</dbReference>
<dbReference type="AlphaFoldDB" id="A0A7J5ZPB6"/>
<dbReference type="InterPro" id="IPR016186">
    <property type="entry name" value="C-type_lectin-like/link_sf"/>
</dbReference>
<accession>A0A7J5ZPB6</accession>
<dbReference type="Proteomes" id="UP000593565">
    <property type="component" value="Unassembled WGS sequence"/>
</dbReference>
<gene>
    <name evidence="4" type="ORF">AMELA_G00275530</name>
</gene>
<dbReference type="SUPFAM" id="SSF56436">
    <property type="entry name" value="C-type lectin-like"/>
    <property type="match status" value="1"/>
</dbReference>
<sequence length="135" mass="15571">MQMSEEIYVNTADDGADSSDDEHSYEDVYANEDNMETQRTGNFKQSENSDLVKQGWRFFCSSLYYISSEKKNWTESREDCRKRGADLVIINSAEEQEFIIKQLGNINRAWIGLSDRDTEGEWKWVDGTELKSGTG</sequence>
<dbReference type="InterPro" id="IPR016187">
    <property type="entry name" value="CTDL_fold"/>
</dbReference>